<accession>A0A8X6V7R9</accession>
<proteinExistence type="predicted"/>
<comment type="caution">
    <text evidence="1">The sequence shown here is derived from an EMBL/GenBank/DDBJ whole genome shotgun (WGS) entry which is preliminary data.</text>
</comment>
<reference evidence="1" key="1">
    <citation type="submission" date="2020-08" db="EMBL/GenBank/DDBJ databases">
        <title>Multicomponent nature underlies the extraordinary mechanical properties of spider dragline silk.</title>
        <authorList>
            <person name="Kono N."/>
            <person name="Nakamura H."/>
            <person name="Mori M."/>
            <person name="Yoshida Y."/>
            <person name="Ohtoshi R."/>
            <person name="Malay A.D."/>
            <person name="Moran D.A.P."/>
            <person name="Tomita M."/>
            <person name="Numata K."/>
            <person name="Arakawa K."/>
        </authorList>
    </citation>
    <scope>NUCLEOTIDE SEQUENCE</scope>
</reference>
<gene>
    <name evidence="1" type="ORF">TNCV_3503451</name>
</gene>
<keyword evidence="2" id="KW-1185">Reference proteome</keyword>
<dbReference type="Proteomes" id="UP000887159">
    <property type="component" value="Unassembled WGS sequence"/>
</dbReference>
<evidence type="ECO:0000313" key="2">
    <source>
        <dbReference type="Proteomes" id="UP000887159"/>
    </source>
</evidence>
<dbReference type="EMBL" id="BMAU01021233">
    <property type="protein sequence ID" value="GFY02464.1"/>
    <property type="molecule type" value="Genomic_DNA"/>
</dbReference>
<evidence type="ECO:0000313" key="1">
    <source>
        <dbReference type="EMBL" id="GFY02464.1"/>
    </source>
</evidence>
<name>A0A8X6V7R9_TRICX</name>
<dbReference type="AlphaFoldDB" id="A0A8X6V7R9"/>
<organism evidence="1 2">
    <name type="scientific">Trichonephila clavipes</name>
    <name type="common">Golden silk orbweaver</name>
    <name type="synonym">Nephila clavipes</name>
    <dbReference type="NCBI Taxonomy" id="2585209"/>
    <lineage>
        <taxon>Eukaryota</taxon>
        <taxon>Metazoa</taxon>
        <taxon>Ecdysozoa</taxon>
        <taxon>Arthropoda</taxon>
        <taxon>Chelicerata</taxon>
        <taxon>Arachnida</taxon>
        <taxon>Araneae</taxon>
        <taxon>Araneomorphae</taxon>
        <taxon>Entelegynae</taxon>
        <taxon>Araneoidea</taxon>
        <taxon>Nephilidae</taxon>
        <taxon>Trichonephila</taxon>
    </lineage>
</organism>
<sequence length="105" mass="11936">MSSNLLPLKTYRVGERCTLNLLRVETFSHGCGVKVRRMECHLRCCPRHLTMAQNYEVRHQNALVQLDYCYVNILSLPHAGHEPGTITTSVLGLQNHDQASKTTQM</sequence>
<protein>
    <submittedName>
        <fullName evidence="1">Uncharacterized protein</fullName>
    </submittedName>
</protein>